<dbReference type="WBParaSite" id="EEL_0000731301-mRNA-1">
    <property type="protein sequence ID" value="EEL_0000731301-mRNA-1"/>
    <property type="gene ID" value="EEL_0000731301"/>
</dbReference>
<reference evidence="4" key="1">
    <citation type="submission" date="2017-02" db="UniProtKB">
        <authorList>
            <consortium name="WormBaseParasite"/>
        </authorList>
    </citation>
    <scope>IDENTIFICATION</scope>
</reference>
<dbReference type="Proteomes" id="UP000050640">
    <property type="component" value="Unplaced"/>
</dbReference>
<evidence type="ECO:0000256" key="1">
    <source>
        <dbReference type="SAM" id="MobiDB-lite"/>
    </source>
</evidence>
<dbReference type="AlphaFoldDB" id="A0A0R3RYF8"/>
<protein>
    <submittedName>
        <fullName evidence="4">CNH domain-containing protein</fullName>
    </submittedName>
</protein>
<keyword evidence="2" id="KW-0472">Membrane</keyword>
<keyword evidence="2" id="KW-0812">Transmembrane</keyword>
<feature type="transmembrane region" description="Helical" evidence="2">
    <location>
        <begin position="6"/>
        <end position="28"/>
    </location>
</feature>
<proteinExistence type="predicted"/>
<sequence>MGTITAMIIVCCLIISAALTVVIILVTIPTEITRQSHHPELWMKRENTSHGTPVINYFYFHQNKKVPHSSKSDVSRNSEVIVSTTTATVTIISVTNATTITKVASNTTTTAFPDATEIAKLMSDNDKPSNQPLTTVPVKMWKANKNRSSQGHTTVLLSTNITITREKKVTSSNRRSAIESRQHHSASQESTPRNSRRNLTTLMLHQHIEQLPLSDDYLEKSEQEKEQATQMMLLREVMFPNDVKVIGLAMQHGVLYVATNDGRIVVINPETSEQVLYSNTVLFEEKNSTKCERVIALLKKWKCEDSDFRQIF</sequence>
<organism evidence="3 4">
    <name type="scientific">Elaeophora elaphi</name>
    <dbReference type="NCBI Taxonomy" id="1147741"/>
    <lineage>
        <taxon>Eukaryota</taxon>
        <taxon>Metazoa</taxon>
        <taxon>Ecdysozoa</taxon>
        <taxon>Nematoda</taxon>
        <taxon>Chromadorea</taxon>
        <taxon>Rhabditida</taxon>
        <taxon>Spirurina</taxon>
        <taxon>Spiruromorpha</taxon>
        <taxon>Filarioidea</taxon>
        <taxon>Onchocercidae</taxon>
        <taxon>Elaeophora</taxon>
    </lineage>
</organism>
<keyword evidence="2" id="KW-1133">Transmembrane helix</keyword>
<feature type="region of interest" description="Disordered" evidence="1">
    <location>
        <begin position="166"/>
        <end position="195"/>
    </location>
</feature>
<accession>A0A0R3RYF8</accession>
<keyword evidence="3" id="KW-1185">Reference proteome</keyword>
<evidence type="ECO:0000313" key="3">
    <source>
        <dbReference type="Proteomes" id="UP000050640"/>
    </source>
</evidence>
<feature type="compositionally biased region" description="Polar residues" evidence="1">
    <location>
        <begin position="185"/>
        <end position="195"/>
    </location>
</feature>
<evidence type="ECO:0000256" key="2">
    <source>
        <dbReference type="SAM" id="Phobius"/>
    </source>
</evidence>
<evidence type="ECO:0000313" key="4">
    <source>
        <dbReference type="WBParaSite" id="EEL_0000731301-mRNA-1"/>
    </source>
</evidence>
<name>A0A0R3RYF8_9BILA</name>